<proteinExistence type="predicted"/>
<dbReference type="AlphaFoldDB" id="A0A425XWA6"/>
<sequence>MRKLEEICKVSLISMGLLFLLVSSCKKDNNNTTTPIISDSEIFSLSSNAVTIRSSFSSYGGSELTTQGICWGLMPSPTISNSKKVGGLSDSIMFCRIEGLIPNTKYYARAFATNVAGTSYGSDISFTSNNTVTDIDGNVYNTVTIGTQIWLVENLKATRYNDDTDIPLMNENSSWDVIDSPAYCLYDNNIANKDLYGALYNWPTVNSGKLCPAGWHVPSDAEWTTLIDYLGGDYVAAEFLKTVGTNWISPYSQANNYSGFCALPGGTSGTALGSFSGQGRVLVLWSSTIKYSRGDFGWNIIRAIHENNRVQRDIFLSRAGALNFLSVRCIKN</sequence>
<dbReference type="InterPro" id="IPR003961">
    <property type="entry name" value="FN3_dom"/>
</dbReference>
<name>A0A425XWA6_9BACT</name>
<reference evidence="2 3" key="1">
    <citation type="submission" date="2018-07" db="EMBL/GenBank/DDBJ databases">
        <title>Draft genome sequence of Ancylomarina sp. M1P.</title>
        <authorList>
            <person name="Yadav S."/>
            <person name="Villanueva L."/>
            <person name="Damste J.S.S."/>
        </authorList>
    </citation>
    <scope>NUCLEOTIDE SEQUENCE [LARGE SCALE GENOMIC DNA]</scope>
    <source>
        <strain evidence="2 3">M1P</strain>
    </source>
</reference>
<keyword evidence="3" id="KW-1185">Reference proteome</keyword>
<accession>A0A425XWA6</accession>
<evidence type="ECO:0000313" key="3">
    <source>
        <dbReference type="Proteomes" id="UP000285794"/>
    </source>
</evidence>
<dbReference type="PROSITE" id="PS51257">
    <property type="entry name" value="PROKAR_LIPOPROTEIN"/>
    <property type="match status" value="1"/>
</dbReference>
<dbReference type="InterPro" id="IPR036116">
    <property type="entry name" value="FN3_sf"/>
</dbReference>
<dbReference type="EMBL" id="QQWG01000056">
    <property type="protein sequence ID" value="RRG18916.1"/>
    <property type="molecule type" value="Genomic_DNA"/>
</dbReference>
<evidence type="ECO:0000313" key="2">
    <source>
        <dbReference type="EMBL" id="RRG18916.1"/>
    </source>
</evidence>
<feature type="domain" description="Fibronectin type-III" evidence="1">
    <location>
        <begin position="36"/>
        <end position="136"/>
    </location>
</feature>
<dbReference type="Proteomes" id="UP000285794">
    <property type="component" value="Unassembled WGS sequence"/>
</dbReference>
<gene>
    <name evidence="2" type="ORF">DWB61_17770</name>
</gene>
<dbReference type="NCBIfam" id="TIGR02145">
    <property type="entry name" value="Fib_succ_major"/>
    <property type="match status" value="1"/>
</dbReference>
<dbReference type="PROSITE" id="PS50853">
    <property type="entry name" value="FN3"/>
    <property type="match status" value="1"/>
</dbReference>
<comment type="caution">
    <text evidence="2">The sequence shown here is derived from an EMBL/GenBank/DDBJ whole genome shotgun (WGS) entry which is preliminary data.</text>
</comment>
<organism evidence="2 3">
    <name type="scientific">Ancylomarina euxinus</name>
    <dbReference type="NCBI Taxonomy" id="2283627"/>
    <lineage>
        <taxon>Bacteria</taxon>
        <taxon>Pseudomonadati</taxon>
        <taxon>Bacteroidota</taxon>
        <taxon>Bacteroidia</taxon>
        <taxon>Marinilabiliales</taxon>
        <taxon>Marinifilaceae</taxon>
        <taxon>Ancylomarina</taxon>
    </lineage>
</organism>
<dbReference type="InterPro" id="IPR011871">
    <property type="entry name" value="Fib_succ_major"/>
</dbReference>
<dbReference type="SUPFAM" id="SSF49265">
    <property type="entry name" value="Fibronectin type III"/>
    <property type="match status" value="1"/>
</dbReference>
<protein>
    <recommendedName>
        <fullName evidence="1">Fibronectin type-III domain-containing protein</fullName>
    </recommendedName>
</protein>
<dbReference type="Pfam" id="PF09603">
    <property type="entry name" value="Fib_succ_major"/>
    <property type="match status" value="1"/>
</dbReference>
<evidence type="ECO:0000259" key="1">
    <source>
        <dbReference type="PROSITE" id="PS50853"/>
    </source>
</evidence>